<feature type="region of interest" description="Disordered" evidence="1">
    <location>
        <begin position="95"/>
        <end position="175"/>
    </location>
</feature>
<dbReference type="OrthoDB" id="7177610at2"/>
<organism evidence="4 5">
    <name type="scientific">Enteroscipio rubneri</name>
    <dbReference type="NCBI Taxonomy" id="2070686"/>
    <lineage>
        <taxon>Bacteria</taxon>
        <taxon>Bacillati</taxon>
        <taxon>Actinomycetota</taxon>
        <taxon>Coriobacteriia</taxon>
        <taxon>Eggerthellales</taxon>
        <taxon>Eggerthellaceae</taxon>
        <taxon>Enteroscipio</taxon>
    </lineage>
</organism>
<feature type="transmembrane region" description="Helical" evidence="2">
    <location>
        <begin position="184"/>
        <end position="217"/>
    </location>
</feature>
<feature type="region of interest" description="Disordered" evidence="1">
    <location>
        <begin position="260"/>
        <end position="283"/>
    </location>
</feature>
<proteinExistence type="predicted"/>
<dbReference type="Gene3D" id="3.40.10.10">
    <property type="entry name" value="DNA Methylphosphotriester Repair Domain"/>
    <property type="match status" value="1"/>
</dbReference>
<feature type="compositionally biased region" description="Low complexity" evidence="1">
    <location>
        <begin position="400"/>
        <end position="413"/>
    </location>
</feature>
<feature type="compositionally biased region" description="Basic and acidic residues" evidence="1">
    <location>
        <begin position="386"/>
        <end position="397"/>
    </location>
</feature>
<dbReference type="SUPFAM" id="SSF57884">
    <property type="entry name" value="Ada DNA repair protein, N-terminal domain (N-Ada 10)"/>
    <property type="match status" value="1"/>
</dbReference>
<evidence type="ECO:0000259" key="3">
    <source>
        <dbReference type="Pfam" id="PF14338"/>
    </source>
</evidence>
<feature type="transmembrane region" description="Helical" evidence="2">
    <location>
        <begin position="237"/>
        <end position="260"/>
    </location>
</feature>
<keyword evidence="2" id="KW-0812">Transmembrane</keyword>
<keyword evidence="2" id="KW-0472">Membrane</keyword>
<feature type="region of interest" description="Disordered" evidence="1">
    <location>
        <begin position="1"/>
        <end position="22"/>
    </location>
</feature>
<feature type="region of interest" description="Disordered" evidence="1">
    <location>
        <begin position="385"/>
        <end position="413"/>
    </location>
</feature>
<feature type="compositionally biased region" description="Low complexity" evidence="1">
    <location>
        <begin position="260"/>
        <end position="274"/>
    </location>
</feature>
<keyword evidence="2" id="KW-1133">Transmembrane helix</keyword>
<reference evidence="5" key="1">
    <citation type="submission" date="2018-01" db="EMBL/GenBank/DDBJ databases">
        <title>Rubneribacter badeniensis gen. nov., sp. nov., and Colonibacter rubneri, gen. nov., sp. nov., WGS of new members of the Eggerthellaceae.</title>
        <authorList>
            <person name="Danylec N."/>
            <person name="Stoll D.A."/>
            <person name="Doetsch A."/>
            <person name="Kulling S.E."/>
            <person name="Huch M."/>
        </authorList>
    </citation>
    <scope>NUCLEOTIDE SEQUENCE [LARGE SCALE GENOMIC DNA]</scope>
    <source>
        <strain evidence="5">ResAG-96</strain>
    </source>
</reference>
<dbReference type="Pfam" id="PF14338">
    <property type="entry name" value="Mrr_N"/>
    <property type="match status" value="1"/>
</dbReference>
<protein>
    <recommendedName>
        <fullName evidence="3">Restriction system protein Mrr-like N-terminal domain-containing protein</fullName>
    </recommendedName>
</protein>
<name>A0A2K2UBK8_9ACTN</name>
<dbReference type="Proteomes" id="UP000236197">
    <property type="component" value="Unassembled WGS sequence"/>
</dbReference>
<dbReference type="EMBL" id="PPEK01000007">
    <property type="protein sequence ID" value="PNV67588.1"/>
    <property type="molecule type" value="Genomic_DNA"/>
</dbReference>
<sequence>MLLRQEGWRMGDSKGVSREDIPGIEDIKPAALQVLESGRSRSLASFESETAKRLGLTSAQRAFCVTGSSSALFSNRFEKARSELHRNGMIEYPARGKVRLGDRGQASAKSELETEPDQAPEAGMRVPEGGAAAEPSDESPAMRDKPDAGATSQQATGECGSGSYEGGITSLPSIERSEPKTDSIIALVLAAVGLALSFTGVLSLVGALCGAVSLGFFVHDRRKKPSSSGMTAPKATLALGICSVVLGVMVALGGAASGGVHNEAQQPSSSSVQQEPKTVEAPEEHELDFVVQSDEELAPASVTVIVSGTQTDGVKVSERHEAAIGKTYTLACSPGRYSFEIDASSLAVGEVLLKADRVECSFDGLKDRTVSIKIVQDAEAMQARAAQEEAERQKAEEEAAAAAAAATAEQEAAAAAEREAAAAAAASAADDRGGDTVYLTKTGEKYHRDGCSSLRKSKIPTTRSEAEARGYEPCKNCRP</sequence>
<comment type="caution">
    <text evidence="4">The sequence shown here is derived from an EMBL/GenBank/DDBJ whole genome shotgun (WGS) entry which is preliminary data.</text>
</comment>
<gene>
    <name evidence="4" type="ORF">C2L71_07210</name>
</gene>
<feature type="region of interest" description="Disordered" evidence="1">
    <location>
        <begin position="447"/>
        <end position="479"/>
    </location>
</feature>
<dbReference type="InterPro" id="IPR025745">
    <property type="entry name" value="Mrr-like_N_dom"/>
</dbReference>
<dbReference type="InterPro" id="IPR035451">
    <property type="entry name" value="Ada-like_dom_sf"/>
</dbReference>
<feature type="domain" description="Restriction system protein Mrr-like N-terminal" evidence="3">
    <location>
        <begin position="30"/>
        <end position="107"/>
    </location>
</feature>
<accession>A0A2K2UBK8</accession>
<evidence type="ECO:0000313" key="5">
    <source>
        <dbReference type="Proteomes" id="UP000236197"/>
    </source>
</evidence>
<dbReference type="AlphaFoldDB" id="A0A2K2UBK8"/>
<evidence type="ECO:0000313" key="4">
    <source>
        <dbReference type="EMBL" id="PNV67588.1"/>
    </source>
</evidence>
<keyword evidence="5" id="KW-1185">Reference proteome</keyword>
<evidence type="ECO:0000256" key="1">
    <source>
        <dbReference type="SAM" id="MobiDB-lite"/>
    </source>
</evidence>
<evidence type="ECO:0000256" key="2">
    <source>
        <dbReference type="SAM" id="Phobius"/>
    </source>
</evidence>